<dbReference type="VEuPathDB" id="FungiDB:MAPG_00086"/>
<reference evidence="2" key="1">
    <citation type="submission" date="2010-05" db="EMBL/GenBank/DDBJ databases">
        <title>The Genome Sequence of Magnaporthe poae strain ATCC 64411.</title>
        <authorList>
            <consortium name="The Broad Institute Genome Sequencing Platform"/>
            <consortium name="Broad Institute Genome Sequencing Center for Infectious Disease"/>
            <person name="Ma L.-J."/>
            <person name="Dead R."/>
            <person name="Young S."/>
            <person name="Zeng Q."/>
            <person name="Koehrsen M."/>
            <person name="Alvarado L."/>
            <person name="Berlin A."/>
            <person name="Chapman S.B."/>
            <person name="Chen Z."/>
            <person name="Freedman E."/>
            <person name="Gellesch M."/>
            <person name="Goldberg J."/>
            <person name="Griggs A."/>
            <person name="Gujja S."/>
            <person name="Heilman E.R."/>
            <person name="Heiman D."/>
            <person name="Hepburn T."/>
            <person name="Howarth C."/>
            <person name="Jen D."/>
            <person name="Larson L."/>
            <person name="Mehta T."/>
            <person name="Neiman D."/>
            <person name="Pearson M."/>
            <person name="Roberts A."/>
            <person name="Saif S."/>
            <person name="Shea T."/>
            <person name="Shenoy N."/>
            <person name="Sisk P."/>
            <person name="Stolte C."/>
            <person name="Sykes S."/>
            <person name="Walk T."/>
            <person name="White J."/>
            <person name="Yandava C."/>
            <person name="Haas B."/>
            <person name="Nusbaum C."/>
            <person name="Birren B."/>
        </authorList>
    </citation>
    <scope>NUCLEOTIDE SEQUENCE</scope>
    <source>
        <strain evidence="2">ATCC 64411</strain>
    </source>
</reference>
<dbReference type="AlphaFoldDB" id="A0A0C4DK23"/>
<dbReference type="EMBL" id="GL876966">
    <property type="protein sequence ID" value="KLU80990.1"/>
    <property type="molecule type" value="Genomic_DNA"/>
</dbReference>
<feature type="compositionally biased region" description="Basic and acidic residues" evidence="1">
    <location>
        <begin position="474"/>
        <end position="500"/>
    </location>
</feature>
<feature type="compositionally biased region" description="Low complexity" evidence="1">
    <location>
        <begin position="97"/>
        <end position="114"/>
    </location>
</feature>
<feature type="compositionally biased region" description="Basic and acidic residues" evidence="1">
    <location>
        <begin position="442"/>
        <end position="465"/>
    </location>
</feature>
<feature type="region of interest" description="Disordered" evidence="1">
    <location>
        <begin position="1"/>
        <end position="159"/>
    </location>
</feature>
<dbReference type="eggNOG" id="ENOG502S2RX">
    <property type="taxonomic scope" value="Eukaryota"/>
</dbReference>
<protein>
    <recommendedName>
        <fullName evidence="5">TeaA receptor TeaR</fullName>
    </recommendedName>
</protein>
<dbReference type="EMBL" id="ADBL01000018">
    <property type="status" value="NOT_ANNOTATED_CDS"/>
    <property type="molecule type" value="Genomic_DNA"/>
</dbReference>
<organism evidence="3 4">
    <name type="scientific">Magnaporthiopsis poae (strain ATCC 64411 / 73-15)</name>
    <name type="common">Kentucky bluegrass fungus</name>
    <name type="synonym">Magnaporthe poae</name>
    <dbReference type="NCBI Taxonomy" id="644358"/>
    <lineage>
        <taxon>Eukaryota</taxon>
        <taxon>Fungi</taxon>
        <taxon>Dikarya</taxon>
        <taxon>Ascomycota</taxon>
        <taxon>Pezizomycotina</taxon>
        <taxon>Sordariomycetes</taxon>
        <taxon>Sordariomycetidae</taxon>
        <taxon>Magnaporthales</taxon>
        <taxon>Magnaporthaceae</taxon>
        <taxon>Magnaporthiopsis</taxon>
    </lineage>
</organism>
<feature type="region of interest" description="Disordered" evidence="1">
    <location>
        <begin position="259"/>
        <end position="561"/>
    </location>
</feature>
<name>A0A0C4DK23_MAGP6</name>
<feature type="compositionally biased region" description="Polar residues" evidence="1">
    <location>
        <begin position="116"/>
        <end position="134"/>
    </location>
</feature>
<reference evidence="2" key="3">
    <citation type="submission" date="2011-03" db="EMBL/GenBank/DDBJ databases">
        <title>Annotation of Magnaporthe poae ATCC 64411.</title>
        <authorList>
            <person name="Ma L.-J."/>
            <person name="Dead R."/>
            <person name="Young S.K."/>
            <person name="Zeng Q."/>
            <person name="Gargeya S."/>
            <person name="Fitzgerald M."/>
            <person name="Haas B."/>
            <person name="Abouelleil A."/>
            <person name="Alvarado L."/>
            <person name="Arachchi H.M."/>
            <person name="Berlin A."/>
            <person name="Brown A."/>
            <person name="Chapman S.B."/>
            <person name="Chen Z."/>
            <person name="Dunbar C."/>
            <person name="Freedman E."/>
            <person name="Gearin G."/>
            <person name="Gellesch M."/>
            <person name="Goldberg J."/>
            <person name="Griggs A."/>
            <person name="Gujja S."/>
            <person name="Heiman D."/>
            <person name="Howarth C."/>
            <person name="Larson L."/>
            <person name="Lui A."/>
            <person name="MacDonald P.J.P."/>
            <person name="Mehta T."/>
            <person name="Montmayeur A."/>
            <person name="Murphy C."/>
            <person name="Neiman D."/>
            <person name="Pearson M."/>
            <person name="Priest M."/>
            <person name="Roberts A."/>
            <person name="Saif S."/>
            <person name="Shea T."/>
            <person name="Shenoy N."/>
            <person name="Sisk P."/>
            <person name="Stolte C."/>
            <person name="Sykes S."/>
            <person name="Yandava C."/>
            <person name="Wortman J."/>
            <person name="Nusbaum C."/>
            <person name="Birren B."/>
        </authorList>
    </citation>
    <scope>NUCLEOTIDE SEQUENCE</scope>
    <source>
        <strain evidence="2">ATCC 64411</strain>
    </source>
</reference>
<gene>
    <name evidence="2" type="ORF">MAPG_00086</name>
</gene>
<reference evidence="3" key="4">
    <citation type="journal article" date="2015" name="G3 (Bethesda)">
        <title>Genome sequences of three phytopathogenic species of the Magnaporthaceae family of fungi.</title>
        <authorList>
            <person name="Okagaki L.H."/>
            <person name="Nunes C.C."/>
            <person name="Sailsbery J."/>
            <person name="Clay B."/>
            <person name="Brown D."/>
            <person name="John T."/>
            <person name="Oh Y."/>
            <person name="Young N."/>
            <person name="Fitzgerald M."/>
            <person name="Haas B.J."/>
            <person name="Zeng Q."/>
            <person name="Young S."/>
            <person name="Adiconis X."/>
            <person name="Fan L."/>
            <person name="Levin J.Z."/>
            <person name="Mitchell T.K."/>
            <person name="Okubara P.A."/>
            <person name="Farman M.L."/>
            <person name="Kohn L.M."/>
            <person name="Birren B."/>
            <person name="Ma L.-J."/>
            <person name="Dean R.A."/>
        </authorList>
    </citation>
    <scope>NUCLEOTIDE SEQUENCE</scope>
    <source>
        <strain evidence="3">ATCC 64411 / 73-15</strain>
    </source>
</reference>
<dbReference type="OMA" id="PINRPEG"/>
<feature type="region of interest" description="Disordered" evidence="1">
    <location>
        <begin position="176"/>
        <end position="245"/>
    </location>
</feature>
<evidence type="ECO:0000313" key="2">
    <source>
        <dbReference type="EMBL" id="KLU80990.1"/>
    </source>
</evidence>
<dbReference type="Proteomes" id="UP000011715">
    <property type="component" value="Unassembled WGS sequence"/>
</dbReference>
<reference evidence="3" key="5">
    <citation type="submission" date="2015-06" db="UniProtKB">
        <authorList>
            <consortium name="EnsemblFungi"/>
        </authorList>
    </citation>
    <scope>IDENTIFICATION</scope>
    <source>
        <strain evidence="3">ATCC 64411</strain>
    </source>
</reference>
<feature type="compositionally biased region" description="Low complexity" evidence="1">
    <location>
        <begin position="1"/>
        <end position="32"/>
    </location>
</feature>
<feature type="compositionally biased region" description="Polar residues" evidence="1">
    <location>
        <begin position="504"/>
        <end position="518"/>
    </location>
</feature>
<feature type="compositionally biased region" description="Polar residues" evidence="1">
    <location>
        <begin position="400"/>
        <end position="409"/>
    </location>
</feature>
<evidence type="ECO:0008006" key="5">
    <source>
        <dbReference type="Google" id="ProtNLM"/>
    </source>
</evidence>
<keyword evidence="4" id="KW-1185">Reference proteome</keyword>
<evidence type="ECO:0000256" key="1">
    <source>
        <dbReference type="SAM" id="MobiDB-lite"/>
    </source>
</evidence>
<dbReference type="STRING" id="644358.A0A0C4DK23"/>
<feature type="compositionally biased region" description="Polar residues" evidence="1">
    <location>
        <begin position="327"/>
        <end position="350"/>
    </location>
</feature>
<feature type="compositionally biased region" description="Polar residues" evidence="1">
    <location>
        <begin position="62"/>
        <end position="79"/>
    </location>
</feature>
<evidence type="ECO:0000313" key="4">
    <source>
        <dbReference type="Proteomes" id="UP000011715"/>
    </source>
</evidence>
<reference evidence="4" key="2">
    <citation type="submission" date="2010-05" db="EMBL/GenBank/DDBJ databases">
        <title>The genome sequence of Magnaporthe poae strain ATCC 64411.</title>
        <authorList>
            <person name="Ma L.-J."/>
            <person name="Dead R."/>
            <person name="Young S."/>
            <person name="Zeng Q."/>
            <person name="Koehrsen M."/>
            <person name="Alvarado L."/>
            <person name="Berlin A."/>
            <person name="Chapman S.B."/>
            <person name="Chen Z."/>
            <person name="Freedman E."/>
            <person name="Gellesch M."/>
            <person name="Goldberg J."/>
            <person name="Griggs A."/>
            <person name="Gujja S."/>
            <person name="Heilman E.R."/>
            <person name="Heiman D."/>
            <person name="Hepburn T."/>
            <person name="Howarth C."/>
            <person name="Jen D."/>
            <person name="Larson L."/>
            <person name="Mehta T."/>
            <person name="Neiman D."/>
            <person name="Pearson M."/>
            <person name="Roberts A."/>
            <person name="Saif S."/>
            <person name="Shea T."/>
            <person name="Shenoy N."/>
            <person name="Sisk P."/>
            <person name="Stolte C."/>
            <person name="Sykes S."/>
            <person name="Walk T."/>
            <person name="White J."/>
            <person name="Yandava C."/>
            <person name="Haas B."/>
            <person name="Nusbaum C."/>
            <person name="Birren B."/>
        </authorList>
    </citation>
    <scope>NUCLEOTIDE SEQUENCE [LARGE SCALE GENOMIC DNA]</scope>
    <source>
        <strain evidence="4">ATCC 64411 / 73-15</strain>
    </source>
</reference>
<dbReference type="EnsemblFungi" id="MAPG_00086T0">
    <property type="protein sequence ID" value="MAPG_00086T0"/>
    <property type="gene ID" value="MAPG_00086"/>
</dbReference>
<evidence type="ECO:0000313" key="3">
    <source>
        <dbReference type="EnsemblFungi" id="MAPG_00086T0"/>
    </source>
</evidence>
<sequence length="569" mass="60647">MTAMSAAPTAASGFTPPSSSHGSGSSNVNGNGYAWNGSYSTAENDENSMHYRKTANHYDATNGHQRSPLISQNGYSPSDSPVAPTPKDSDSNLTGMAAAAYVSPPYSSSAVKSPSTKDSATVSSDSLPDTYRNSRGTKRLTGEVSPTGSFGGLPDDSKWIHRDKLARIESEELQAAGIFLPAPRSHSRPRHATQERPSATRKTSDADLHGSSRPRKNSSAVAGSTGSGDPRPQGGAANWDLRLPEEIAEAEEANYWTSVNGMKGSSRIPVAKVSPVPIPSDVLERDVPARRRRDSSPNDEGADIKMPRTRARSSSASTKLEAAANTAVGSTPQPKRTATDSSPKKATNGSPPRKAASVRKGSGKSGTGRQKTRGAPSKDSTSSASGTTRPSTRSGDRELSTASPVNNTRAPEGDPPWMVSAYKPDPRLPPDQQLLPTVAKRLQQEKWEREGKFGNIYDREFRPLTDEGFLSPPDPKDKANPEPTEKPEEKAEDWPLKAEPKSPTAPSLRQQRTGSYSTIPKVQDPPQSPVPPSRGNGAPGQPSPLIRVPDVPDDDARKEKKGCMCCIVM</sequence>
<proteinExistence type="predicted"/>
<dbReference type="OrthoDB" id="418495at2759"/>
<accession>A0A0C4DK23</accession>
<feature type="compositionally biased region" description="Polar residues" evidence="1">
    <location>
        <begin position="378"/>
        <end position="393"/>
    </location>
</feature>